<evidence type="ECO:0000313" key="8">
    <source>
        <dbReference type="Proteomes" id="UP000623678"/>
    </source>
</evidence>
<protein>
    <recommendedName>
        <fullName evidence="6">Ribosomal RNA small subunit methyltransferase G</fullName>
        <ecNumber evidence="6">2.1.1.-</ecNumber>
    </recommendedName>
    <alternativeName>
        <fullName evidence="6">16S rRNA 7-methylguanosine methyltransferase</fullName>
        <shortName evidence="6">16S rRNA m7G methyltransferase</shortName>
    </alternativeName>
</protein>
<feature type="binding site" evidence="6">
    <location>
        <position position="83"/>
    </location>
    <ligand>
        <name>S-adenosyl-L-methionine</name>
        <dbReference type="ChEBI" id="CHEBI:59789"/>
    </ligand>
</feature>
<dbReference type="RefSeq" id="WP_262396045.1">
    <property type="nucleotide sequence ID" value="NZ_JACRTD010000009.1"/>
</dbReference>
<keyword evidence="2 6" id="KW-0698">rRNA processing</keyword>
<evidence type="ECO:0000256" key="5">
    <source>
        <dbReference type="ARBA" id="ARBA00022691"/>
    </source>
</evidence>
<accession>A0A926EPW0</accession>
<dbReference type="Gene3D" id="3.40.50.150">
    <property type="entry name" value="Vaccinia Virus protein VP39"/>
    <property type="match status" value="1"/>
</dbReference>
<dbReference type="PIRSF" id="PIRSF003078">
    <property type="entry name" value="GidB"/>
    <property type="match status" value="1"/>
</dbReference>
<dbReference type="InterPro" id="IPR029063">
    <property type="entry name" value="SAM-dependent_MTases_sf"/>
</dbReference>
<organism evidence="7 8">
    <name type="scientific">Youxingia wuxianensis</name>
    <dbReference type="NCBI Taxonomy" id="2763678"/>
    <lineage>
        <taxon>Bacteria</taxon>
        <taxon>Bacillati</taxon>
        <taxon>Bacillota</taxon>
        <taxon>Clostridia</taxon>
        <taxon>Eubacteriales</taxon>
        <taxon>Oscillospiraceae</taxon>
        <taxon>Youxingia</taxon>
    </lineage>
</organism>
<name>A0A926EPW0_9FIRM</name>
<keyword evidence="1 6" id="KW-0963">Cytoplasm</keyword>
<dbReference type="Proteomes" id="UP000623678">
    <property type="component" value="Unassembled WGS sequence"/>
</dbReference>
<feature type="binding site" evidence="6">
    <location>
        <begin position="128"/>
        <end position="129"/>
    </location>
    <ligand>
        <name>S-adenosyl-L-methionine</name>
        <dbReference type="ChEBI" id="CHEBI:59789"/>
    </ligand>
</feature>
<comment type="function">
    <text evidence="6">Specifically methylates the N7 position of a guanine in 16S rRNA.</text>
</comment>
<evidence type="ECO:0000256" key="4">
    <source>
        <dbReference type="ARBA" id="ARBA00022679"/>
    </source>
</evidence>
<dbReference type="Pfam" id="PF02527">
    <property type="entry name" value="GidB"/>
    <property type="match status" value="1"/>
</dbReference>
<evidence type="ECO:0000256" key="3">
    <source>
        <dbReference type="ARBA" id="ARBA00022603"/>
    </source>
</evidence>
<dbReference type="GO" id="GO:0005829">
    <property type="term" value="C:cytosol"/>
    <property type="evidence" value="ECO:0007669"/>
    <property type="project" value="TreeGrafter"/>
</dbReference>
<dbReference type="PANTHER" id="PTHR31760">
    <property type="entry name" value="S-ADENOSYL-L-METHIONINE-DEPENDENT METHYLTRANSFERASES SUPERFAMILY PROTEIN"/>
    <property type="match status" value="1"/>
</dbReference>
<proteinExistence type="inferred from homology"/>
<dbReference type="PANTHER" id="PTHR31760:SF0">
    <property type="entry name" value="S-ADENOSYL-L-METHIONINE-DEPENDENT METHYLTRANSFERASES SUPERFAMILY PROTEIN"/>
    <property type="match status" value="1"/>
</dbReference>
<comment type="caution">
    <text evidence="6">Lacks conserved residue(s) required for the propagation of feature annotation.</text>
</comment>
<dbReference type="GO" id="GO:0070043">
    <property type="term" value="F:rRNA (guanine-N7-)-methyltransferase activity"/>
    <property type="evidence" value="ECO:0007669"/>
    <property type="project" value="UniProtKB-UniRule"/>
</dbReference>
<dbReference type="AlphaFoldDB" id="A0A926EPW0"/>
<dbReference type="FunFam" id="3.40.50.150:FF:000041">
    <property type="entry name" value="Ribosomal RNA small subunit methyltransferase G"/>
    <property type="match status" value="1"/>
</dbReference>
<dbReference type="InterPro" id="IPR003682">
    <property type="entry name" value="rRNA_ssu_MeTfrase_G"/>
</dbReference>
<dbReference type="NCBIfam" id="TIGR00138">
    <property type="entry name" value="rsmG_gidB"/>
    <property type="match status" value="1"/>
</dbReference>
<evidence type="ECO:0000256" key="6">
    <source>
        <dbReference type="HAMAP-Rule" id="MF_00074"/>
    </source>
</evidence>
<reference evidence="7" key="1">
    <citation type="submission" date="2020-08" db="EMBL/GenBank/DDBJ databases">
        <title>Genome public.</title>
        <authorList>
            <person name="Liu C."/>
            <person name="Sun Q."/>
        </authorList>
    </citation>
    <scope>NUCLEOTIDE SEQUENCE</scope>
    <source>
        <strain evidence="7">NSJ-64</strain>
    </source>
</reference>
<feature type="binding site" evidence="6">
    <location>
        <position position="78"/>
    </location>
    <ligand>
        <name>S-adenosyl-L-methionine</name>
        <dbReference type="ChEBI" id="CHEBI:59789"/>
    </ligand>
</feature>
<evidence type="ECO:0000313" key="7">
    <source>
        <dbReference type="EMBL" id="MBC8586325.1"/>
    </source>
</evidence>
<keyword evidence="5 6" id="KW-0949">S-adenosyl-L-methionine</keyword>
<comment type="subcellular location">
    <subcellularLocation>
        <location evidence="6">Cytoplasm</location>
    </subcellularLocation>
</comment>
<sequence length="237" mass="26515">MIDQEQLGKYCLDLGVPLNERQKELFDLYAGTLVEWNEKMNLTAIIKPEEIVIKHFVDSISLLWAVTPSQGASLIDVGTGAGFPSVPVKIVREDMKITLLDSLNKRITFLKELSQRLGQENQCIHARAEEAGKAPAWREKYDFATARAVAHLRELSEYCLPFVKIGGIFAALKSGEVEQELEQSRKAIGVLGGEIQEIKRLELPDESKRSIILIKKISQTSTKYPRSPGKISKNPLV</sequence>
<gene>
    <name evidence="6 7" type="primary">rsmG</name>
    <name evidence="7" type="ORF">H8705_12110</name>
</gene>
<evidence type="ECO:0000256" key="1">
    <source>
        <dbReference type="ARBA" id="ARBA00022490"/>
    </source>
</evidence>
<keyword evidence="3 6" id="KW-0489">Methyltransferase</keyword>
<keyword evidence="4 6" id="KW-0808">Transferase</keyword>
<dbReference type="EC" id="2.1.1.-" evidence="6"/>
<dbReference type="SUPFAM" id="SSF53335">
    <property type="entry name" value="S-adenosyl-L-methionine-dependent methyltransferases"/>
    <property type="match status" value="1"/>
</dbReference>
<comment type="caution">
    <text evidence="7">The sequence shown here is derived from an EMBL/GenBank/DDBJ whole genome shotgun (WGS) entry which is preliminary data.</text>
</comment>
<keyword evidence="8" id="KW-1185">Reference proteome</keyword>
<dbReference type="EMBL" id="JACRTD010000009">
    <property type="protein sequence ID" value="MBC8586325.1"/>
    <property type="molecule type" value="Genomic_DNA"/>
</dbReference>
<feature type="binding site" evidence="6">
    <location>
        <position position="147"/>
    </location>
    <ligand>
        <name>S-adenosyl-L-methionine</name>
        <dbReference type="ChEBI" id="CHEBI:59789"/>
    </ligand>
</feature>
<evidence type="ECO:0000256" key="2">
    <source>
        <dbReference type="ARBA" id="ARBA00022552"/>
    </source>
</evidence>
<comment type="similarity">
    <text evidence="6">Belongs to the methyltransferase superfamily. RNA methyltransferase RsmG family.</text>
</comment>
<dbReference type="HAMAP" id="MF_00074">
    <property type="entry name" value="16SrRNA_methyltr_G"/>
    <property type="match status" value="1"/>
</dbReference>